<proteinExistence type="predicted"/>
<sequence>MLAPLFASFIHVPPRASSGLNSAVRLHSLYLIFLALKGFSKPRTPTSSFIPKDHIDLFLTCISSVATVTGVSTLEMEFSSNSQLIFLTILMFVGGEAFNYRHAWTSSDEAGRPRFSIHTQPVIRKLILTCSSGSSTDDHNEVAVVTDHPGR</sequence>
<gene>
    <name evidence="1" type="ORF">Slati_3634900</name>
</gene>
<protein>
    <submittedName>
        <fullName evidence="1">Sodium transporter HKT1</fullName>
    </submittedName>
</protein>
<dbReference type="EMBL" id="JACGWN010000013">
    <property type="protein sequence ID" value="KAL0410452.1"/>
    <property type="molecule type" value="Genomic_DNA"/>
</dbReference>
<reference evidence="1" key="1">
    <citation type="submission" date="2020-06" db="EMBL/GenBank/DDBJ databases">
        <authorList>
            <person name="Li T."/>
            <person name="Hu X."/>
            <person name="Zhang T."/>
            <person name="Song X."/>
            <person name="Zhang H."/>
            <person name="Dai N."/>
            <person name="Sheng W."/>
            <person name="Hou X."/>
            <person name="Wei L."/>
        </authorList>
    </citation>
    <scope>NUCLEOTIDE SEQUENCE</scope>
    <source>
        <strain evidence="1">KEN1</strain>
        <tissue evidence="1">Leaf</tissue>
    </source>
</reference>
<accession>A0AAW2U1R0</accession>
<organism evidence="1">
    <name type="scientific">Sesamum latifolium</name>
    <dbReference type="NCBI Taxonomy" id="2727402"/>
    <lineage>
        <taxon>Eukaryota</taxon>
        <taxon>Viridiplantae</taxon>
        <taxon>Streptophyta</taxon>
        <taxon>Embryophyta</taxon>
        <taxon>Tracheophyta</taxon>
        <taxon>Spermatophyta</taxon>
        <taxon>Magnoliopsida</taxon>
        <taxon>eudicotyledons</taxon>
        <taxon>Gunneridae</taxon>
        <taxon>Pentapetalae</taxon>
        <taxon>asterids</taxon>
        <taxon>lamiids</taxon>
        <taxon>Lamiales</taxon>
        <taxon>Pedaliaceae</taxon>
        <taxon>Sesamum</taxon>
    </lineage>
</organism>
<name>A0AAW2U1R0_9LAMI</name>
<comment type="caution">
    <text evidence="1">The sequence shown here is derived from an EMBL/GenBank/DDBJ whole genome shotgun (WGS) entry which is preliminary data.</text>
</comment>
<reference evidence="1" key="2">
    <citation type="journal article" date="2024" name="Plant">
        <title>Genomic evolution and insights into agronomic trait innovations of Sesamum species.</title>
        <authorList>
            <person name="Miao H."/>
            <person name="Wang L."/>
            <person name="Qu L."/>
            <person name="Liu H."/>
            <person name="Sun Y."/>
            <person name="Le M."/>
            <person name="Wang Q."/>
            <person name="Wei S."/>
            <person name="Zheng Y."/>
            <person name="Lin W."/>
            <person name="Duan Y."/>
            <person name="Cao H."/>
            <person name="Xiong S."/>
            <person name="Wang X."/>
            <person name="Wei L."/>
            <person name="Li C."/>
            <person name="Ma Q."/>
            <person name="Ju M."/>
            <person name="Zhao R."/>
            <person name="Li G."/>
            <person name="Mu C."/>
            <person name="Tian Q."/>
            <person name="Mei H."/>
            <person name="Zhang T."/>
            <person name="Gao T."/>
            <person name="Zhang H."/>
        </authorList>
    </citation>
    <scope>NUCLEOTIDE SEQUENCE</scope>
    <source>
        <strain evidence="1">KEN1</strain>
    </source>
</reference>
<dbReference type="AlphaFoldDB" id="A0AAW2U1R0"/>
<evidence type="ECO:0000313" key="1">
    <source>
        <dbReference type="EMBL" id="KAL0410452.1"/>
    </source>
</evidence>